<organism evidence="1 2">
    <name type="scientific">Ascochyta lentis</name>
    <dbReference type="NCBI Taxonomy" id="205686"/>
    <lineage>
        <taxon>Eukaryota</taxon>
        <taxon>Fungi</taxon>
        <taxon>Dikarya</taxon>
        <taxon>Ascomycota</taxon>
        <taxon>Pezizomycotina</taxon>
        <taxon>Dothideomycetes</taxon>
        <taxon>Pleosporomycetidae</taxon>
        <taxon>Pleosporales</taxon>
        <taxon>Pleosporineae</taxon>
        <taxon>Didymellaceae</taxon>
        <taxon>Ascochyta</taxon>
    </lineage>
</organism>
<sequence length="491" mass="55144">MQPFRKSTISTNAGIPQSPIDAVQKSSDEHYQIGDTQSNRFIYPNSGPFQHLPMRRTLSGAPALEHPNAHTIFLRDLPAHCYVLPSVPLNFTLVEIIVLLPNWFKNRAVAARFMNNDLTAAIHFMILEEHRHLQFASEKDKEKAKKTIADEYRRTMRKIRPSWTKAGHATPIGWDPTLTAMGGFVPDDVDRSGYRRPASIPFRDLATGVKKVPEGTNAGDLTRALQFALQQPEVYVFPDDLPVILDHIGRTKITTAHTDRLAVRRYDEVKRTEDHAKKHSRQNGPRFTAEDLVARHPRRAPFDRENVPAMMQVMGDGSRYAPAVPFEPYSQPPQVYQNGFNVAETQQQPEQTIWPQEQGLVLHAHTQPSPVHEVDELFRLPKQAGADSANYQAAEPSLEFGVEHSGEAMDALLQPYQSTDDGRMPTPPASPLYPPHQLLRDCIEGNIGFDGSAFAQAARFAQRPDQIGTTWYVENARWLAEMLGATQSNGD</sequence>
<accession>A0A8H7MEJ0</accession>
<keyword evidence="2" id="KW-1185">Reference proteome</keyword>
<evidence type="ECO:0000313" key="2">
    <source>
        <dbReference type="Proteomes" id="UP000651452"/>
    </source>
</evidence>
<protein>
    <submittedName>
        <fullName evidence="1">Uncharacterized protein</fullName>
    </submittedName>
</protein>
<dbReference type="AlphaFoldDB" id="A0A8H7MEJ0"/>
<dbReference type="OrthoDB" id="3795517at2759"/>
<dbReference type="EMBL" id="RZGK01000016">
    <property type="protein sequence ID" value="KAF9693384.1"/>
    <property type="molecule type" value="Genomic_DNA"/>
</dbReference>
<reference evidence="1" key="2">
    <citation type="submission" date="2020-09" db="EMBL/GenBank/DDBJ databases">
        <title>Reference genome assembly for Australian Ascochyta lentis isolate Al4.</title>
        <authorList>
            <person name="Lee R.C."/>
            <person name="Farfan-Caceres L.M."/>
            <person name="Debler J.W."/>
            <person name="Williams A.H."/>
            <person name="Henares B.M."/>
        </authorList>
    </citation>
    <scope>NUCLEOTIDE SEQUENCE</scope>
    <source>
        <strain evidence="1">Al4</strain>
    </source>
</reference>
<name>A0A8H7MEJ0_9PLEO</name>
<proteinExistence type="predicted"/>
<gene>
    <name evidence="1" type="ORF">EKO04_008601</name>
</gene>
<dbReference type="Proteomes" id="UP000651452">
    <property type="component" value="Unassembled WGS sequence"/>
</dbReference>
<comment type="caution">
    <text evidence="1">The sequence shown here is derived from an EMBL/GenBank/DDBJ whole genome shotgun (WGS) entry which is preliminary data.</text>
</comment>
<evidence type="ECO:0000313" key="1">
    <source>
        <dbReference type="EMBL" id="KAF9693384.1"/>
    </source>
</evidence>
<reference evidence="1" key="1">
    <citation type="submission" date="2018-12" db="EMBL/GenBank/DDBJ databases">
        <authorList>
            <person name="Syme R.A."/>
            <person name="Farfan-Caceres L."/>
            <person name="Lichtenzveig J."/>
        </authorList>
    </citation>
    <scope>NUCLEOTIDE SEQUENCE</scope>
    <source>
        <strain evidence="1">Al4</strain>
    </source>
</reference>